<evidence type="ECO:0000256" key="8">
    <source>
        <dbReference type="SAM" id="Phobius"/>
    </source>
</evidence>
<feature type="transmembrane region" description="Helical" evidence="8">
    <location>
        <begin position="23"/>
        <end position="43"/>
    </location>
</feature>
<feature type="region of interest" description="Disordered" evidence="7">
    <location>
        <begin position="372"/>
        <end position="404"/>
    </location>
</feature>
<keyword evidence="3" id="KW-0813">Transport</keyword>
<keyword evidence="10" id="KW-1185">Reference proteome</keyword>
<evidence type="ECO:0000256" key="2">
    <source>
        <dbReference type="ARBA" id="ARBA00007863"/>
    </source>
</evidence>
<dbReference type="OrthoDB" id="1436450at2759"/>
<dbReference type="Pfam" id="PF06027">
    <property type="entry name" value="SLC35F"/>
    <property type="match status" value="1"/>
</dbReference>
<feature type="transmembrane region" description="Helical" evidence="8">
    <location>
        <begin position="254"/>
        <end position="278"/>
    </location>
</feature>
<reference evidence="9 10" key="1">
    <citation type="journal article" date="2020" name="ISME J.">
        <title>Uncovering the hidden diversity of litter-decomposition mechanisms in mushroom-forming fungi.</title>
        <authorList>
            <person name="Floudas D."/>
            <person name="Bentzer J."/>
            <person name="Ahren D."/>
            <person name="Johansson T."/>
            <person name="Persson P."/>
            <person name="Tunlid A."/>
        </authorList>
    </citation>
    <scope>NUCLEOTIDE SEQUENCE [LARGE SCALE GENOMIC DNA]</scope>
    <source>
        <strain evidence="9 10">CBS 291.85</strain>
    </source>
</reference>
<dbReference type="GO" id="GO:0022857">
    <property type="term" value="F:transmembrane transporter activity"/>
    <property type="evidence" value="ECO:0007669"/>
    <property type="project" value="InterPro"/>
</dbReference>
<comment type="subcellular location">
    <subcellularLocation>
        <location evidence="1">Membrane</location>
        <topology evidence="1">Multi-pass membrane protein</topology>
    </subcellularLocation>
</comment>
<sequence length="404" mass="44205">MDRVRSRSKSIARSIAERPDKDYILGIFLLFLVVLLWTGSNFVTQDLFQDGYEKAFLVTYLNTSAFTLYLLPSVVRLCLGKTSLSTMFNSGPEYQPLVTEETEESSRSSIPPESDAELPPLTVRETINLASIFCFFWFIANWSLNASLDYTSVASATVLSSMSGFFTLGIGRIFNVEAFTLAKIVAVITSFLGVVLVSLSDSSQSKEDATPTSYIASQSALGDFLALLSALFYSLYVILLKVRIRSESRIDTKLFFGFVGLFNIAFLWPIGLVLHLTGVERLELPSTQKAVGALLINMFITWSSDYLYVLAMLKTTPLVVTVGLSLTIPLAVIGDFILSKPTHVQVIIGAVLVLSSFVIVGLDDAKNRSVGAQPQPLPAVDSSLSRGRSRSQGDVELDVSVDHV</sequence>
<dbReference type="Proteomes" id="UP000559256">
    <property type="component" value="Unassembled WGS sequence"/>
</dbReference>
<dbReference type="InterPro" id="IPR009262">
    <property type="entry name" value="SLC35_F1/F2/F6"/>
</dbReference>
<dbReference type="PANTHER" id="PTHR23051">
    <property type="entry name" value="SOLUTE CARRIER FAMILY 35, MEMBER F5"/>
    <property type="match status" value="1"/>
</dbReference>
<dbReference type="SUPFAM" id="SSF103481">
    <property type="entry name" value="Multidrug resistance efflux transporter EmrE"/>
    <property type="match status" value="1"/>
</dbReference>
<evidence type="ECO:0000256" key="3">
    <source>
        <dbReference type="ARBA" id="ARBA00022448"/>
    </source>
</evidence>
<dbReference type="AlphaFoldDB" id="A0A8H5H122"/>
<evidence type="ECO:0000313" key="9">
    <source>
        <dbReference type="EMBL" id="KAF5374793.1"/>
    </source>
</evidence>
<name>A0A8H5H122_9AGAR</name>
<evidence type="ECO:0000256" key="7">
    <source>
        <dbReference type="SAM" id="MobiDB-lite"/>
    </source>
</evidence>
<evidence type="ECO:0008006" key="11">
    <source>
        <dbReference type="Google" id="ProtNLM"/>
    </source>
</evidence>
<accession>A0A8H5H122</accession>
<evidence type="ECO:0000256" key="5">
    <source>
        <dbReference type="ARBA" id="ARBA00022989"/>
    </source>
</evidence>
<dbReference type="EMBL" id="JAACJM010000001">
    <property type="protein sequence ID" value="KAF5374793.1"/>
    <property type="molecule type" value="Genomic_DNA"/>
</dbReference>
<evidence type="ECO:0000256" key="1">
    <source>
        <dbReference type="ARBA" id="ARBA00004141"/>
    </source>
</evidence>
<keyword evidence="4 8" id="KW-0812">Transmembrane</keyword>
<evidence type="ECO:0000313" key="10">
    <source>
        <dbReference type="Proteomes" id="UP000559256"/>
    </source>
</evidence>
<feature type="compositionally biased region" description="Acidic residues" evidence="7">
    <location>
        <begin position="395"/>
        <end position="404"/>
    </location>
</feature>
<feature type="transmembrane region" description="Helical" evidence="8">
    <location>
        <begin position="220"/>
        <end position="242"/>
    </location>
</feature>
<dbReference type="InterPro" id="IPR037185">
    <property type="entry name" value="EmrE-like"/>
</dbReference>
<comment type="caution">
    <text evidence="9">The sequence shown here is derived from an EMBL/GenBank/DDBJ whole genome shotgun (WGS) entry which is preliminary data.</text>
</comment>
<feature type="transmembrane region" description="Helical" evidence="8">
    <location>
        <begin position="150"/>
        <end position="174"/>
    </location>
</feature>
<feature type="transmembrane region" description="Helical" evidence="8">
    <location>
        <begin position="127"/>
        <end position="144"/>
    </location>
</feature>
<protein>
    <recommendedName>
        <fullName evidence="11">EamA domain-containing protein</fullName>
    </recommendedName>
</protein>
<feature type="transmembrane region" description="Helical" evidence="8">
    <location>
        <begin position="344"/>
        <end position="362"/>
    </location>
</feature>
<feature type="transmembrane region" description="Helical" evidence="8">
    <location>
        <begin position="318"/>
        <end position="338"/>
    </location>
</feature>
<comment type="similarity">
    <text evidence="2">Belongs to the SLC35F solute transporter family.</text>
</comment>
<evidence type="ECO:0000256" key="4">
    <source>
        <dbReference type="ARBA" id="ARBA00022692"/>
    </source>
</evidence>
<keyword evidence="6 8" id="KW-0472">Membrane</keyword>
<dbReference type="PANTHER" id="PTHR23051:SF0">
    <property type="entry name" value="SOLUTE CARRIER FAMILY 35 MEMBER F5"/>
    <property type="match status" value="1"/>
</dbReference>
<keyword evidence="5 8" id="KW-1133">Transmembrane helix</keyword>
<proteinExistence type="inferred from homology"/>
<feature type="transmembrane region" description="Helical" evidence="8">
    <location>
        <begin position="181"/>
        <end position="200"/>
    </location>
</feature>
<organism evidence="9 10">
    <name type="scientific">Tetrapyrgos nigripes</name>
    <dbReference type="NCBI Taxonomy" id="182062"/>
    <lineage>
        <taxon>Eukaryota</taxon>
        <taxon>Fungi</taxon>
        <taxon>Dikarya</taxon>
        <taxon>Basidiomycota</taxon>
        <taxon>Agaricomycotina</taxon>
        <taxon>Agaricomycetes</taxon>
        <taxon>Agaricomycetidae</taxon>
        <taxon>Agaricales</taxon>
        <taxon>Marasmiineae</taxon>
        <taxon>Marasmiaceae</taxon>
        <taxon>Tetrapyrgos</taxon>
    </lineage>
</organism>
<dbReference type="GO" id="GO:0000329">
    <property type="term" value="C:fungal-type vacuole membrane"/>
    <property type="evidence" value="ECO:0007669"/>
    <property type="project" value="TreeGrafter"/>
</dbReference>
<evidence type="ECO:0000256" key="6">
    <source>
        <dbReference type="ARBA" id="ARBA00023136"/>
    </source>
</evidence>
<feature type="transmembrane region" description="Helical" evidence="8">
    <location>
        <begin position="290"/>
        <end position="311"/>
    </location>
</feature>
<gene>
    <name evidence="9" type="ORF">D9758_000163</name>
</gene>
<feature type="transmembrane region" description="Helical" evidence="8">
    <location>
        <begin position="55"/>
        <end position="79"/>
    </location>
</feature>